<sequence>MKGKISVKWPTLDILMVDGVPIAYKGDLTAFSIGRDVDISIIEMSDPELIVESNDKDYIKLDSIESLLSLIKEVVVTEGVVLEGILFPVIHLFEPGSVAVDDKKWGSDLLVVDTPVLTLKDLLMADTMAYNIVSVTDRWVLDIVICNKVVIGASLSMPEQVEPITGADAFNYPIESPGKWIVTHAKPLSCPPINFKIDRRIVEKAKNVVTGVVKA</sequence>
<keyword evidence="2" id="KW-1185">Reference proteome</keyword>
<protein>
    <submittedName>
        <fullName evidence="1">Uncharacterized protein</fullName>
    </submittedName>
</protein>
<dbReference type="Proteomes" id="UP001063698">
    <property type="component" value="Chromosome"/>
</dbReference>
<dbReference type="KEGG" id="ipc:IPA_09625"/>
<accession>A0A977PLC9</accession>
<name>A0A977PLC9_9CREN</name>
<reference evidence="1" key="1">
    <citation type="submission" date="2013-11" db="EMBL/GenBank/DDBJ databases">
        <title>Comparative genomics of Ignicoccus.</title>
        <authorList>
            <person name="Podar M."/>
        </authorList>
    </citation>
    <scope>NUCLEOTIDE SEQUENCE</scope>
    <source>
        <strain evidence="1">DSM 13166</strain>
    </source>
</reference>
<organism evidence="1 2">
    <name type="scientific">Ignicoccus pacificus DSM 13166</name>
    <dbReference type="NCBI Taxonomy" id="940294"/>
    <lineage>
        <taxon>Archaea</taxon>
        <taxon>Thermoproteota</taxon>
        <taxon>Thermoprotei</taxon>
        <taxon>Desulfurococcales</taxon>
        <taxon>Desulfurococcaceae</taxon>
        <taxon>Ignicoccus</taxon>
    </lineage>
</organism>
<evidence type="ECO:0000313" key="2">
    <source>
        <dbReference type="Proteomes" id="UP001063698"/>
    </source>
</evidence>
<gene>
    <name evidence="1" type="ORF">IPA_09625</name>
</gene>
<proteinExistence type="predicted"/>
<dbReference type="EMBL" id="CP006868">
    <property type="protein sequence ID" value="UXD22922.1"/>
    <property type="molecule type" value="Genomic_DNA"/>
</dbReference>
<evidence type="ECO:0000313" key="1">
    <source>
        <dbReference type="EMBL" id="UXD22922.1"/>
    </source>
</evidence>
<dbReference type="AlphaFoldDB" id="A0A977PLC9"/>